<keyword evidence="8" id="KW-1185">Reference proteome</keyword>
<comment type="similarity">
    <text evidence="2">Belongs to the CD225/Dispanin family.</text>
</comment>
<keyword evidence="3 7" id="KW-0812">Transmembrane</keyword>
<feature type="transmembrane region" description="Helical" evidence="7">
    <location>
        <begin position="106"/>
        <end position="128"/>
    </location>
</feature>
<dbReference type="PANTHER" id="PTHR14768:SF2">
    <property type="entry name" value="TRANSMEMBRANE PROTEIN 91"/>
    <property type="match status" value="1"/>
</dbReference>
<evidence type="ECO:0000256" key="3">
    <source>
        <dbReference type="ARBA" id="ARBA00022692"/>
    </source>
</evidence>
<accession>A0ABM4JDG8</accession>
<evidence type="ECO:0000256" key="5">
    <source>
        <dbReference type="ARBA" id="ARBA00023136"/>
    </source>
</evidence>
<evidence type="ECO:0000256" key="2">
    <source>
        <dbReference type="ARBA" id="ARBA00006843"/>
    </source>
</evidence>
<sequence length="185" mass="19334">MTSLLEPPPAMDSSSLGELQKPLLAGVGCEPAVQRPGEPELGPPFRETALAESLRGWQFLLPPLPSVSASLGEPGPPDLEDVSSSDSDSDWDGGSLLPPLLPHDHLGLAVFSMLCCFWPVGIAAFCLAQKTRPSCPRGPHCEPRGRLPSVLAVRVENRVDEAAAAAASGIGSELDHPLAFLAATT</sequence>
<comment type="subcellular location">
    <subcellularLocation>
        <location evidence="1">Membrane</location>
    </subcellularLocation>
</comment>
<dbReference type="PANTHER" id="PTHR14768">
    <property type="entry name" value="UPF0338 PROTEIN"/>
    <property type="match status" value="1"/>
</dbReference>
<evidence type="ECO:0000313" key="9">
    <source>
        <dbReference type="RefSeq" id="XP_070413982.1"/>
    </source>
</evidence>
<evidence type="ECO:0000256" key="4">
    <source>
        <dbReference type="ARBA" id="ARBA00022989"/>
    </source>
</evidence>
<evidence type="ECO:0000256" key="6">
    <source>
        <dbReference type="SAM" id="MobiDB-lite"/>
    </source>
</evidence>
<protein>
    <submittedName>
        <fullName evidence="9">Transmembrane protein 91 isoform X6</fullName>
    </submittedName>
</protein>
<name>A0ABM4JDG8_EQUPR</name>
<reference evidence="9" key="1">
    <citation type="submission" date="2025-08" db="UniProtKB">
        <authorList>
            <consortium name="RefSeq"/>
        </authorList>
    </citation>
    <scope>IDENTIFICATION</scope>
    <source>
        <tissue evidence="9">Blood</tissue>
    </source>
</reference>
<dbReference type="Pfam" id="PF04505">
    <property type="entry name" value="CD225"/>
    <property type="match status" value="1"/>
</dbReference>
<dbReference type="GeneID" id="103562531"/>
<gene>
    <name evidence="9" type="primary">TMEM91</name>
</gene>
<evidence type="ECO:0000256" key="1">
    <source>
        <dbReference type="ARBA" id="ARBA00004370"/>
    </source>
</evidence>
<evidence type="ECO:0000256" key="7">
    <source>
        <dbReference type="SAM" id="Phobius"/>
    </source>
</evidence>
<keyword evidence="4 7" id="KW-1133">Transmembrane helix</keyword>
<dbReference type="RefSeq" id="XP_070413982.1">
    <property type="nucleotide sequence ID" value="XM_070557881.1"/>
</dbReference>
<dbReference type="InterPro" id="IPR007593">
    <property type="entry name" value="CD225/Dispanin_fam"/>
</dbReference>
<evidence type="ECO:0000313" key="8">
    <source>
        <dbReference type="Proteomes" id="UP001652662"/>
    </source>
</evidence>
<keyword evidence="5 7" id="KW-0472">Membrane</keyword>
<proteinExistence type="inferred from homology"/>
<feature type="compositionally biased region" description="Acidic residues" evidence="6">
    <location>
        <begin position="78"/>
        <end position="91"/>
    </location>
</feature>
<feature type="region of interest" description="Disordered" evidence="6">
    <location>
        <begin position="68"/>
        <end position="91"/>
    </location>
</feature>
<organism evidence="8 9">
    <name type="scientific">Equus przewalskii</name>
    <name type="common">Przewalski's horse</name>
    <name type="synonym">Equus caballus przewalskii</name>
    <dbReference type="NCBI Taxonomy" id="9798"/>
    <lineage>
        <taxon>Eukaryota</taxon>
        <taxon>Metazoa</taxon>
        <taxon>Chordata</taxon>
        <taxon>Craniata</taxon>
        <taxon>Vertebrata</taxon>
        <taxon>Euteleostomi</taxon>
        <taxon>Mammalia</taxon>
        <taxon>Eutheria</taxon>
        <taxon>Laurasiatheria</taxon>
        <taxon>Perissodactyla</taxon>
        <taxon>Equidae</taxon>
        <taxon>Equus</taxon>
    </lineage>
</organism>
<dbReference type="Proteomes" id="UP001652662">
    <property type="component" value="Chromosome 9"/>
</dbReference>